<evidence type="ECO:0000313" key="2">
    <source>
        <dbReference type="Ensembl" id="ENSAPEP00000012278.1"/>
    </source>
</evidence>
<dbReference type="GeneTree" id="ENSGT00960000186734"/>
<feature type="region of interest" description="Disordered" evidence="1">
    <location>
        <begin position="1"/>
        <end position="25"/>
    </location>
</feature>
<name>A0A3P8SIC5_AMPPE</name>
<reference evidence="2" key="2">
    <citation type="submission" date="2025-08" db="UniProtKB">
        <authorList>
            <consortium name="Ensembl"/>
        </authorList>
    </citation>
    <scope>IDENTIFICATION</scope>
</reference>
<reference evidence="2 3" key="1">
    <citation type="submission" date="2018-03" db="EMBL/GenBank/DDBJ databases">
        <title>Finding Nemo's genes: A chromosome-scale reference assembly of the genome of the orange clownfish Amphiprion percula.</title>
        <authorList>
            <person name="Lehmann R."/>
        </authorList>
    </citation>
    <scope>NUCLEOTIDE SEQUENCE</scope>
</reference>
<evidence type="ECO:0000256" key="1">
    <source>
        <dbReference type="SAM" id="MobiDB-lite"/>
    </source>
</evidence>
<protein>
    <submittedName>
        <fullName evidence="2">Uncharacterized protein</fullName>
    </submittedName>
</protein>
<dbReference type="Proteomes" id="UP000265080">
    <property type="component" value="Chromosome 19"/>
</dbReference>
<evidence type="ECO:0000313" key="3">
    <source>
        <dbReference type="Proteomes" id="UP000265080"/>
    </source>
</evidence>
<feature type="compositionally biased region" description="Basic and acidic residues" evidence="1">
    <location>
        <begin position="1"/>
        <end position="13"/>
    </location>
</feature>
<reference evidence="2" key="3">
    <citation type="submission" date="2025-09" db="UniProtKB">
        <authorList>
            <consortium name="Ensembl"/>
        </authorList>
    </citation>
    <scope>IDENTIFICATION</scope>
</reference>
<dbReference type="AlphaFoldDB" id="A0A3P8SIC5"/>
<sequence length="193" mass="23241">RVSSRDPEAETEVRPYATHSAPSGGTEELQPWLPWLKLFPQMSCSFRLLALLNFLSQELLLCWLNVLPHSWQLNGRSPVWTLRWIFRFTACRKLLPQRSQLNGRRPLWMCWWFLRLTACRKVLGHCSHLKGFWPVWMRRCKHFPHSGHWNGRSPVCVRTWLCRLWRCRKARPQMLQENGFSPEWMRQCDFRLL</sequence>
<organism evidence="2 3">
    <name type="scientific">Amphiprion percula</name>
    <name type="common">Orange clownfish</name>
    <name type="synonym">Lutjanus percula</name>
    <dbReference type="NCBI Taxonomy" id="161767"/>
    <lineage>
        <taxon>Eukaryota</taxon>
        <taxon>Metazoa</taxon>
        <taxon>Chordata</taxon>
        <taxon>Craniata</taxon>
        <taxon>Vertebrata</taxon>
        <taxon>Euteleostomi</taxon>
        <taxon>Actinopterygii</taxon>
        <taxon>Neopterygii</taxon>
        <taxon>Teleostei</taxon>
        <taxon>Neoteleostei</taxon>
        <taxon>Acanthomorphata</taxon>
        <taxon>Ovalentaria</taxon>
        <taxon>Pomacentridae</taxon>
        <taxon>Amphiprion</taxon>
    </lineage>
</organism>
<dbReference type="Ensembl" id="ENSAPET00000012607.1">
    <property type="protein sequence ID" value="ENSAPEP00000012278.1"/>
    <property type="gene ID" value="ENSAPEG00000008751.1"/>
</dbReference>
<accession>A0A3P8SIC5</accession>
<keyword evidence="3" id="KW-1185">Reference proteome</keyword>
<dbReference type="OMA" id="HCGHSKG"/>
<proteinExistence type="predicted"/>